<keyword evidence="2" id="KW-1185">Reference proteome</keyword>
<feature type="non-terminal residue" evidence="1">
    <location>
        <position position="64"/>
    </location>
</feature>
<dbReference type="RefSeq" id="XP_033579850.1">
    <property type="nucleotide sequence ID" value="XM_033727170.1"/>
</dbReference>
<sequence length="64" mass="7097">MIDRVWWTWQNLDIEKEKDAISGSLTVNNSPPSRNATLDDLIDLGVNAAPINIRDETSTIAGPF</sequence>
<dbReference type="Proteomes" id="UP000504636">
    <property type="component" value="Unplaced"/>
</dbReference>
<evidence type="ECO:0000313" key="1">
    <source>
        <dbReference type="EMBL" id="KAF2812886.1"/>
    </source>
</evidence>
<protein>
    <submittedName>
        <fullName evidence="1 3">Uncharacterized protein</fullName>
    </submittedName>
</protein>
<reference evidence="3" key="2">
    <citation type="submission" date="2020-04" db="EMBL/GenBank/DDBJ databases">
        <authorList>
            <consortium name="NCBI Genome Project"/>
        </authorList>
    </citation>
    <scope>NUCLEOTIDE SEQUENCE</scope>
    <source>
        <strain evidence="3">CBS 304.34</strain>
    </source>
</reference>
<evidence type="ECO:0000313" key="2">
    <source>
        <dbReference type="Proteomes" id="UP000504636"/>
    </source>
</evidence>
<dbReference type="SUPFAM" id="SSF48056">
    <property type="entry name" value="Di-copper centre-containing domain"/>
    <property type="match status" value="1"/>
</dbReference>
<reference evidence="1 3" key="1">
    <citation type="journal article" date="2020" name="Stud. Mycol.">
        <title>101 Dothideomycetes genomes: a test case for predicting lifestyles and emergence of pathogens.</title>
        <authorList>
            <person name="Haridas S."/>
            <person name="Albert R."/>
            <person name="Binder M."/>
            <person name="Bloem J."/>
            <person name="Labutti K."/>
            <person name="Salamov A."/>
            <person name="Andreopoulos B."/>
            <person name="Baker S."/>
            <person name="Barry K."/>
            <person name="Bills G."/>
            <person name="Bluhm B."/>
            <person name="Cannon C."/>
            <person name="Castanera R."/>
            <person name="Culley D."/>
            <person name="Daum C."/>
            <person name="Ezra D."/>
            <person name="Gonzalez J."/>
            <person name="Henrissat B."/>
            <person name="Kuo A."/>
            <person name="Liang C."/>
            <person name="Lipzen A."/>
            <person name="Lutzoni F."/>
            <person name="Magnuson J."/>
            <person name="Mondo S."/>
            <person name="Nolan M."/>
            <person name="Ohm R."/>
            <person name="Pangilinan J."/>
            <person name="Park H.-J."/>
            <person name="Ramirez L."/>
            <person name="Alfaro M."/>
            <person name="Sun H."/>
            <person name="Tritt A."/>
            <person name="Yoshinaga Y."/>
            <person name="Zwiers L.-H."/>
            <person name="Turgeon B."/>
            <person name="Goodwin S."/>
            <person name="Spatafora J."/>
            <person name="Crous P."/>
            <person name="Grigoriev I."/>
        </authorList>
    </citation>
    <scope>NUCLEOTIDE SEQUENCE</scope>
    <source>
        <strain evidence="1 3">CBS 304.34</strain>
    </source>
</reference>
<proteinExistence type="predicted"/>
<dbReference type="OrthoDB" id="6132182at2759"/>
<dbReference type="EMBL" id="MU003696">
    <property type="protein sequence ID" value="KAF2812886.1"/>
    <property type="molecule type" value="Genomic_DNA"/>
</dbReference>
<dbReference type="InterPro" id="IPR008922">
    <property type="entry name" value="Di-copper_centre_dom_sf"/>
</dbReference>
<reference evidence="3" key="3">
    <citation type="submission" date="2025-04" db="UniProtKB">
        <authorList>
            <consortium name="RefSeq"/>
        </authorList>
    </citation>
    <scope>IDENTIFICATION</scope>
    <source>
        <strain evidence="3">CBS 304.34</strain>
    </source>
</reference>
<organism evidence="1">
    <name type="scientific">Mytilinidion resinicola</name>
    <dbReference type="NCBI Taxonomy" id="574789"/>
    <lineage>
        <taxon>Eukaryota</taxon>
        <taxon>Fungi</taxon>
        <taxon>Dikarya</taxon>
        <taxon>Ascomycota</taxon>
        <taxon>Pezizomycotina</taxon>
        <taxon>Dothideomycetes</taxon>
        <taxon>Pleosporomycetidae</taxon>
        <taxon>Mytilinidiales</taxon>
        <taxon>Mytilinidiaceae</taxon>
        <taxon>Mytilinidion</taxon>
    </lineage>
</organism>
<dbReference type="AlphaFoldDB" id="A0A6A6YVA7"/>
<accession>A0A6A6YVA7</accession>
<name>A0A6A6YVA7_9PEZI</name>
<evidence type="ECO:0000313" key="3">
    <source>
        <dbReference type="RefSeq" id="XP_033579850.1"/>
    </source>
</evidence>
<gene>
    <name evidence="1 3" type="ORF">BDZ99DRAFT_555871</name>
</gene>
<dbReference type="GeneID" id="54468063"/>
<dbReference type="Gene3D" id="1.10.1280.10">
    <property type="entry name" value="Di-copper center containing domain from catechol oxidase"/>
    <property type="match status" value="1"/>
</dbReference>